<dbReference type="EMBL" id="AMZH03013469">
    <property type="protein sequence ID" value="RRT49214.1"/>
    <property type="molecule type" value="Genomic_DNA"/>
</dbReference>
<accession>A0A426YBW1</accession>
<evidence type="ECO:0000313" key="1">
    <source>
        <dbReference type="EMBL" id="RRT49214.1"/>
    </source>
</evidence>
<reference evidence="1 2" key="1">
    <citation type="journal article" date="2014" name="Agronomy (Basel)">
        <title>A Draft Genome Sequence for Ensete ventricosum, the Drought-Tolerant Tree Against Hunger.</title>
        <authorList>
            <person name="Harrison J."/>
            <person name="Moore K.A."/>
            <person name="Paszkiewicz K."/>
            <person name="Jones T."/>
            <person name="Grant M."/>
            <person name="Ambacheew D."/>
            <person name="Muzemil S."/>
            <person name="Studholme D.J."/>
        </authorList>
    </citation>
    <scope>NUCLEOTIDE SEQUENCE [LARGE SCALE GENOMIC DNA]</scope>
</reference>
<dbReference type="AlphaFoldDB" id="A0A426YBW1"/>
<protein>
    <submittedName>
        <fullName evidence="1">Uncharacterized protein</fullName>
    </submittedName>
</protein>
<dbReference type="Proteomes" id="UP000287651">
    <property type="component" value="Unassembled WGS sequence"/>
</dbReference>
<name>A0A426YBW1_ENSVE</name>
<evidence type="ECO:0000313" key="2">
    <source>
        <dbReference type="Proteomes" id="UP000287651"/>
    </source>
</evidence>
<organism evidence="1 2">
    <name type="scientific">Ensete ventricosum</name>
    <name type="common">Abyssinian banana</name>
    <name type="synonym">Musa ensete</name>
    <dbReference type="NCBI Taxonomy" id="4639"/>
    <lineage>
        <taxon>Eukaryota</taxon>
        <taxon>Viridiplantae</taxon>
        <taxon>Streptophyta</taxon>
        <taxon>Embryophyta</taxon>
        <taxon>Tracheophyta</taxon>
        <taxon>Spermatophyta</taxon>
        <taxon>Magnoliopsida</taxon>
        <taxon>Liliopsida</taxon>
        <taxon>Zingiberales</taxon>
        <taxon>Musaceae</taxon>
        <taxon>Ensete</taxon>
    </lineage>
</organism>
<gene>
    <name evidence="1" type="ORF">B296_00052539</name>
</gene>
<proteinExistence type="predicted"/>
<sequence length="74" mass="7822">MAKPPIGAVANDQAAYRGGRSLVGRPPAWVVACSDNTCGVGACKHSTHPQGVAAYGLDHRIRQRIEQTRRSPVG</sequence>
<comment type="caution">
    <text evidence="1">The sequence shown here is derived from an EMBL/GenBank/DDBJ whole genome shotgun (WGS) entry which is preliminary data.</text>
</comment>